<keyword evidence="3" id="KW-1185">Reference proteome</keyword>
<feature type="transmembrane region" description="Helical" evidence="1">
    <location>
        <begin position="6"/>
        <end position="22"/>
    </location>
</feature>
<keyword evidence="1" id="KW-1133">Transmembrane helix</keyword>
<organism evidence="2 3">
    <name type="scientific">Albibacterium profundi</name>
    <dbReference type="NCBI Taxonomy" id="3134906"/>
    <lineage>
        <taxon>Bacteria</taxon>
        <taxon>Pseudomonadati</taxon>
        <taxon>Bacteroidota</taxon>
        <taxon>Sphingobacteriia</taxon>
        <taxon>Sphingobacteriales</taxon>
        <taxon>Sphingobacteriaceae</taxon>
        <taxon>Albibacterium</taxon>
    </lineage>
</organism>
<keyword evidence="1" id="KW-0812">Transmembrane</keyword>
<dbReference type="Proteomes" id="UP001580928">
    <property type="component" value="Unassembled WGS sequence"/>
</dbReference>
<protein>
    <submittedName>
        <fullName evidence="2">DUF6122 family protein</fullName>
    </submittedName>
</protein>
<dbReference type="EMBL" id="JBBVGT010000002">
    <property type="protein sequence ID" value="MFB5946444.1"/>
    <property type="molecule type" value="Genomic_DNA"/>
</dbReference>
<feature type="transmembrane region" description="Helical" evidence="1">
    <location>
        <begin position="62"/>
        <end position="77"/>
    </location>
</feature>
<gene>
    <name evidence="2" type="ORF">WKR92_11430</name>
</gene>
<reference evidence="2 3" key="1">
    <citation type="submission" date="2024-04" db="EMBL/GenBank/DDBJ databases">
        <title>Albibacterium profundi sp. nov., isolated from sediment of the Challenger Deep of Mariana Trench.</title>
        <authorList>
            <person name="Wang Y."/>
        </authorList>
    </citation>
    <scope>NUCLEOTIDE SEQUENCE [LARGE SCALE GENOMIC DNA]</scope>
    <source>
        <strain evidence="2 3">RHL897</strain>
    </source>
</reference>
<name>A0ABV5CG62_9SPHI</name>
<accession>A0ABV5CG62</accession>
<keyword evidence="1" id="KW-0472">Membrane</keyword>
<evidence type="ECO:0000256" key="1">
    <source>
        <dbReference type="SAM" id="Phobius"/>
    </source>
</evidence>
<sequence>MQQFIHYFLHLIFPGILSYFLFRDNWKRCFVIMLLTMLVDLDHLLATPIFDPSRCSINFHPLHSWFAIAFYFILLFFKRTRVVAIGLLLHMATDGLDCVLDEM</sequence>
<evidence type="ECO:0000313" key="2">
    <source>
        <dbReference type="EMBL" id="MFB5946444.1"/>
    </source>
</evidence>
<comment type="caution">
    <text evidence="2">The sequence shown here is derived from an EMBL/GenBank/DDBJ whole genome shotgun (WGS) entry which is preliminary data.</text>
</comment>
<dbReference type="Pfam" id="PF19617">
    <property type="entry name" value="DUF6122"/>
    <property type="match status" value="1"/>
</dbReference>
<proteinExistence type="predicted"/>
<feature type="transmembrane region" description="Helical" evidence="1">
    <location>
        <begin position="29"/>
        <end position="50"/>
    </location>
</feature>
<dbReference type="RefSeq" id="WP_375557944.1">
    <property type="nucleotide sequence ID" value="NZ_JBBVGT010000002.1"/>
</dbReference>
<evidence type="ECO:0000313" key="3">
    <source>
        <dbReference type="Proteomes" id="UP001580928"/>
    </source>
</evidence>
<dbReference type="InterPro" id="IPR046125">
    <property type="entry name" value="DUF6122"/>
</dbReference>